<dbReference type="RefSeq" id="WP_003512152.1">
    <property type="nucleotide sequence ID" value="NZ_CP013828.1"/>
</dbReference>
<reference evidence="5 6" key="1">
    <citation type="submission" date="2017-09" db="EMBL/GenBank/DDBJ databases">
        <title>Evaluation of Pacific Biosciences Sequencing Technology to Finishing C. thermocellum Genome Sequences.</title>
        <authorList>
            <person name="Brown S."/>
        </authorList>
    </citation>
    <scope>NUCLEOTIDE SEQUENCE [LARGE SCALE GENOMIC DNA]</scope>
    <source>
        <strain evidence="5 6">AD2</strain>
    </source>
</reference>
<comment type="caution">
    <text evidence="5">The sequence shown here is derived from an EMBL/GenBank/DDBJ whole genome shotgun (WGS) entry which is preliminary data.</text>
</comment>
<evidence type="ECO:0000256" key="2">
    <source>
        <dbReference type="ARBA" id="ARBA00023315"/>
    </source>
</evidence>
<dbReference type="InterPro" id="IPR013747">
    <property type="entry name" value="ACP_syn_III_C"/>
</dbReference>
<evidence type="ECO:0000313" key="5">
    <source>
        <dbReference type="EMBL" id="PFH03393.1"/>
    </source>
</evidence>
<keyword evidence="1" id="KW-0808">Transferase</keyword>
<dbReference type="Proteomes" id="UP000223596">
    <property type="component" value="Unassembled WGS sequence"/>
</dbReference>
<dbReference type="GO" id="GO:0004315">
    <property type="term" value="F:3-oxoacyl-[acyl-carrier-protein] synthase activity"/>
    <property type="evidence" value="ECO:0007669"/>
    <property type="project" value="InterPro"/>
</dbReference>
<dbReference type="InterPro" id="IPR016039">
    <property type="entry name" value="Thiolase-like"/>
</dbReference>
<evidence type="ECO:0000256" key="1">
    <source>
        <dbReference type="ARBA" id="ARBA00022679"/>
    </source>
</evidence>
<dbReference type="EMBL" id="PDBW01000001">
    <property type="protein sequence ID" value="PFH03393.1"/>
    <property type="molecule type" value="Genomic_DNA"/>
</dbReference>
<evidence type="ECO:0000259" key="4">
    <source>
        <dbReference type="Pfam" id="PF08545"/>
    </source>
</evidence>
<organism evidence="5 6">
    <name type="scientific">Acetivibrio thermocellus AD2</name>
    <dbReference type="NCBI Taxonomy" id="1138384"/>
    <lineage>
        <taxon>Bacteria</taxon>
        <taxon>Bacillati</taxon>
        <taxon>Bacillota</taxon>
        <taxon>Clostridia</taxon>
        <taxon>Eubacteriales</taxon>
        <taxon>Oscillospiraceae</taxon>
        <taxon>Acetivibrio</taxon>
    </lineage>
</organism>
<dbReference type="InterPro" id="IPR013751">
    <property type="entry name" value="ACP_syn_III_N"/>
</dbReference>
<dbReference type="CDD" id="cd00830">
    <property type="entry name" value="KAS_III"/>
    <property type="match status" value="1"/>
</dbReference>
<evidence type="ECO:0000259" key="3">
    <source>
        <dbReference type="Pfam" id="PF08541"/>
    </source>
</evidence>
<name>A0AB36THS1_ACETH</name>
<gene>
    <name evidence="5" type="ORF">M972_112201</name>
</gene>
<keyword evidence="2" id="KW-0012">Acyltransferase</keyword>
<feature type="domain" description="Beta-ketoacyl-[acyl-carrier-protein] synthase III N-terminal" evidence="4">
    <location>
        <begin position="125"/>
        <end position="200"/>
    </location>
</feature>
<dbReference type="Gene3D" id="3.40.47.10">
    <property type="match status" value="1"/>
</dbReference>
<proteinExistence type="predicted"/>
<dbReference type="AlphaFoldDB" id="A0AB36THS1"/>
<dbReference type="GO" id="GO:0006633">
    <property type="term" value="P:fatty acid biosynthetic process"/>
    <property type="evidence" value="ECO:0007669"/>
    <property type="project" value="InterPro"/>
</dbReference>
<dbReference type="GO" id="GO:0044550">
    <property type="term" value="P:secondary metabolite biosynthetic process"/>
    <property type="evidence" value="ECO:0007669"/>
    <property type="project" value="TreeGrafter"/>
</dbReference>
<protein>
    <submittedName>
        <fullName evidence="5">3-oxoacyl-[acyl-carrier-protein] synthase-3</fullName>
    </submittedName>
</protein>
<dbReference type="Pfam" id="PF08545">
    <property type="entry name" value="ACP_syn_III"/>
    <property type="match status" value="1"/>
</dbReference>
<dbReference type="Pfam" id="PF08541">
    <property type="entry name" value="ACP_syn_III_C"/>
    <property type="match status" value="1"/>
</dbReference>
<feature type="domain" description="Beta-ketoacyl-[acyl-carrier-protein] synthase III C-terminal" evidence="3">
    <location>
        <begin position="255"/>
        <end position="343"/>
    </location>
</feature>
<dbReference type="PANTHER" id="PTHR34069:SF2">
    <property type="entry name" value="BETA-KETOACYL-[ACYL-CARRIER-PROTEIN] SYNTHASE III"/>
    <property type="match status" value="1"/>
</dbReference>
<sequence>MTELFYFPKRKKKTIRRFCKILSTDSYIPEKVVENEEIIEKYHPSFKNEVIVKTIGVERRHIAEKDEDDSDILAKSARGCLEKYGILPDDLSRIIVNKFVGDNFLPMTASRLQGKIGSKTAVHAFDIDGGISSFLYSMDAASRFINSGDEYILISSGGVISKFVSKADPRVAFLFGDASASVLLGHSEERHILASYFYSNCHYYDMFVMLSPLSLAKFSREELSTAVWDLYKMENWKTAESFYREAVREVSKNLLEESGLTMKDIDLVLVTENNIKIWELTLETLGVNADKSISLIREYGNTMSAMLPLLIDHGFRTGRIEKGMNIMMISHGEGFSGGGLVYRV</sequence>
<evidence type="ECO:0000313" key="6">
    <source>
        <dbReference type="Proteomes" id="UP000223596"/>
    </source>
</evidence>
<dbReference type="GeneID" id="35804378"/>
<dbReference type="SUPFAM" id="SSF53901">
    <property type="entry name" value="Thiolase-like"/>
    <property type="match status" value="1"/>
</dbReference>
<dbReference type="PANTHER" id="PTHR34069">
    <property type="entry name" value="3-OXOACYL-[ACYL-CARRIER-PROTEIN] SYNTHASE 3"/>
    <property type="match status" value="1"/>
</dbReference>
<accession>A0AB36THS1</accession>